<evidence type="ECO:0000313" key="3">
    <source>
        <dbReference type="Proteomes" id="UP000018817"/>
    </source>
</evidence>
<dbReference type="VEuPathDB" id="FungiDB:PPTG_21306"/>
<evidence type="ECO:0000313" key="2">
    <source>
        <dbReference type="EMBL" id="ETN20458.1"/>
    </source>
</evidence>
<gene>
    <name evidence="2" type="ORF">PPTG_21306</name>
</gene>
<proteinExistence type="predicted"/>
<reference evidence="2 3" key="2">
    <citation type="submission" date="2013-11" db="EMBL/GenBank/DDBJ databases">
        <title>The Genome Sequence of Phytophthora parasitica INRA-310.</title>
        <authorList>
            <consortium name="The Broad Institute Genomics Platform"/>
            <person name="Russ C."/>
            <person name="Tyler B."/>
            <person name="Panabieres F."/>
            <person name="Shan W."/>
            <person name="Tripathy S."/>
            <person name="Grunwald N."/>
            <person name="Machado M."/>
            <person name="Johnson C.S."/>
            <person name="Arredondo F."/>
            <person name="Hong C."/>
            <person name="Coffey M."/>
            <person name="Young S.K."/>
            <person name="Zeng Q."/>
            <person name="Gargeya S."/>
            <person name="Fitzgerald M."/>
            <person name="Abouelleil A."/>
            <person name="Alvarado L."/>
            <person name="Chapman S.B."/>
            <person name="Gainer-Dewar J."/>
            <person name="Goldberg J."/>
            <person name="Griggs A."/>
            <person name="Gujja S."/>
            <person name="Hansen M."/>
            <person name="Howarth C."/>
            <person name="Imamovic A."/>
            <person name="Ireland A."/>
            <person name="Larimer J."/>
            <person name="McCowan C."/>
            <person name="Murphy C."/>
            <person name="Pearson M."/>
            <person name="Poon T.W."/>
            <person name="Priest M."/>
            <person name="Roberts A."/>
            <person name="Saif S."/>
            <person name="Shea T."/>
            <person name="Sykes S."/>
            <person name="Wortman J."/>
            <person name="Nusbaum C."/>
            <person name="Birren B."/>
        </authorList>
    </citation>
    <scope>NUCLEOTIDE SEQUENCE [LARGE SCALE GENOMIC DNA]</scope>
    <source>
        <strain evidence="2 3">INRA-310</strain>
    </source>
</reference>
<name>W2R502_PHYN3</name>
<protein>
    <submittedName>
        <fullName evidence="2">Uncharacterized protein</fullName>
    </submittedName>
</protein>
<feature type="region of interest" description="Disordered" evidence="1">
    <location>
        <begin position="36"/>
        <end position="65"/>
    </location>
</feature>
<evidence type="ECO:0000256" key="1">
    <source>
        <dbReference type="SAM" id="MobiDB-lite"/>
    </source>
</evidence>
<organism evidence="2 3">
    <name type="scientific">Phytophthora nicotianae (strain INRA-310)</name>
    <name type="common">Phytophthora parasitica</name>
    <dbReference type="NCBI Taxonomy" id="761204"/>
    <lineage>
        <taxon>Eukaryota</taxon>
        <taxon>Sar</taxon>
        <taxon>Stramenopiles</taxon>
        <taxon>Oomycota</taxon>
        <taxon>Peronosporomycetes</taxon>
        <taxon>Peronosporales</taxon>
        <taxon>Peronosporaceae</taxon>
        <taxon>Phytophthora</taxon>
    </lineage>
</organism>
<dbReference type="RefSeq" id="XP_008894807.1">
    <property type="nucleotide sequence ID" value="XM_008896559.1"/>
</dbReference>
<accession>W2R502</accession>
<dbReference type="GeneID" id="20189905"/>
<feature type="compositionally biased region" description="Acidic residues" evidence="1">
    <location>
        <begin position="54"/>
        <end position="65"/>
    </location>
</feature>
<dbReference type="Proteomes" id="UP000018817">
    <property type="component" value="Unassembled WGS sequence"/>
</dbReference>
<reference evidence="3" key="1">
    <citation type="submission" date="2011-12" db="EMBL/GenBank/DDBJ databases">
        <authorList>
            <consortium name="The Broad Institute Genome Sequencing Platform"/>
            <person name="Russ C."/>
            <person name="Tyler B."/>
            <person name="Panabieres F."/>
            <person name="Shan W."/>
            <person name="Tripathy S."/>
            <person name="Grunwald N."/>
            <person name="Machado M."/>
            <person name="Young S.K."/>
            <person name="Zeng Q."/>
            <person name="Gargeya S."/>
            <person name="Fitzgerald M."/>
            <person name="Haas B."/>
            <person name="Abouelleil A."/>
            <person name="Alvarado L."/>
            <person name="Arachchi H.M."/>
            <person name="Berlin A."/>
            <person name="Chapman S.B."/>
            <person name="Gearin G."/>
            <person name="Goldberg J."/>
            <person name="Griggs A."/>
            <person name="Gujja S."/>
            <person name="Hansen M."/>
            <person name="Heiman D."/>
            <person name="Howarth C."/>
            <person name="Larimer J."/>
            <person name="Lui A."/>
            <person name="MacDonald P.J.P."/>
            <person name="McCowen C."/>
            <person name="Montmayeur A."/>
            <person name="Murphy C."/>
            <person name="Neiman D."/>
            <person name="Pearson M."/>
            <person name="Priest M."/>
            <person name="Roberts A."/>
            <person name="Saif S."/>
            <person name="Shea T."/>
            <person name="Sisk P."/>
            <person name="Stolte C."/>
            <person name="Sykes S."/>
            <person name="Wortman J."/>
            <person name="Nusbaum C."/>
            <person name="Birren B."/>
        </authorList>
    </citation>
    <scope>NUCLEOTIDE SEQUENCE [LARGE SCALE GENOMIC DNA]</scope>
    <source>
        <strain evidence="3">INRA-310</strain>
    </source>
</reference>
<sequence>MSLVVDRSRFFLLARFRLEPLCRSELFVLDSGALLSDEESERTELTEPLIETASSDDGDDGGDLDGSEDALLALYCCLCDHSVQVEPTFSMILEHEEIPCLSS</sequence>
<dbReference type="AlphaFoldDB" id="W2R502"/>
<dbReference type="EMBL" id="KI669564">
    <property type="protein sequence ID" value="ETN20458.1"/>
    <property type="molecule type" value="Genomic_DNA"/>
</dbReference>